<protein>
    <submittedName>
        <fullName evidence="1">Uncharacterized protein</fullName>
    </submittedName>
</protein>
<evidence type="ECO:0000313" key="1">
    <source>
        <dbReference type="EMBL" id="KIN93092.1"/>
    </source>
</evidence>
<proteinExistence type="predicted"/>
<dbReference type="InParanoid" id="A0A0C3I7E3"/>
<reference evidence="1 2" key="1">
    <citation type="submission" date="2014-04" db="EMBL/GenBank/DDBJ databases">
        <authorList>
            <consortium name="DOE Joint Genome Institute"/>
            <person name="Kuo A."/>
            <person name="Kohler A."/>
            <person name="Costa M.D."/>
            <person name="Nagy L.G."/>
            <person name="Floudas D."/>
            <person name="Copeland A."/>
            <person name="Barry K.W."/>
            <person name="Cichocki N."/>
            <person name="Veneault-Fourrey C."/>
            <person name="LaButti K."/>
            <person name="Lindquist E.A."/>
            <person name="Lipzen A."/>
            <person name="Lundell T."/>
            <person name="Morin E."/>
            <person name="Murat C."/>
            <person name="Sun H."/>
            <person name="Tunlid A."/>
            <person name="Henrissat B."/>
            <person name="Grigoriev I.V."/>
            <person name="Hibbett D.S."/>
            <person name="Martin F."/>
            <person name="Nordberg H.P."/>
            <person name="Cantor M.N."/>
            <person name="Hua S.X."/>
        </authorList>
    </citation>
    <scope>NUCLEOTIDE SEQUENCE [LARGE SCALE GENOMIC DNA]</scope>
    <source>
        <strain evidence="1 2">Marx 270</strain>
    </source>
</reference>
<name>A0A0C3I7E3_PISTI</name>
<dbReference type="EMBL" id="KN832229">
    <property type="protein sequence ID" value="KIN93092.1"/>
    <property type="molecule type" value="Genomic_DNA"/>
</dbReference>
<dbReference type="AlphaFoldDB" id="A0A0C3I7E3"/>
<evidence type="ECO:0000313" key="2">
    <source>
        <dbReference type="Proteomes" id="UP000054217"/>
    </source>
</evidence>
<feature type="non-terminal residue" evidence="1">
    <location>
        <position position="50"/>
    </location>
</feature>
<keyword evidence="2" id="KW-1185">Reference proteome</keyword>
<dbReference type="HOGENOM" id="CLU_3129909_0_0_1"/>
<gene>
    <name evidence="1" type="ORF">M404DRAFT_1009208</name>
</gene>
<reference evidence="2" key="2">
    <citation type="submission" date="2015-01" db="EMBL/GenBank/DDBJ databases">
        <title>Evolutionary Origins and Diversification of the Mycorrhizal Mutualists.</title>
        <authorList>
            <consortium name="DOE Joint Genome Institute"/>
            <consortium name="Mycorrhizal Genomics Consortium"/>
            <person name="Kohler A."/>
            <person name="Kuo A."/>
            <person name="Nagy L.G."/>
            <person name="Floudas D."/>
            <person name="Copeland A."/>
            <person name="Barry K.W."/>
            <person name="Cichocki N."/>
            <person name="Veneault-Fourrey C."/>
            <person name="LaButti K."/>
            <person name="Lindquist E.A."/>
            <person name="Lipzen A."/>
            <person name="Lundell T."/>
            <person name="Morin E."/>
            <person name="Murat C."/>
            <person name="Riley R."/>
            <person name="Ohm R."/>
            <person name="Sun H."/>
            <person name="Tunlid A."/>
            <person name="Henrissat B."/>
            <person name="Grigoriev I.V."/>
            <person name="Hibbett D.S."/>
            <person name="Martin F."/>
        </authorList>
    </citation>
    <scope>NUCLEOTIDE SEQUENCE [LARGE SCALE GENOMIC DNA]</scope>
    <source>
        <strain evidence="2">Marx 270</strain>
    </source>
</reference>
<organism evidence="1 2">
    <name type="scientific">Pisolithus tinctorius Marx 270</name>
    <dbReference type="NCBI Taxonomy" id="870435"/>
    <lineage>
        <taxon>Eukaryota</taxon>
        <taxon>Fungi</taxon>
        <taxon>Dikarya</taxon>
        <taxon>Basidiomycota</taxon>
        <taxon>Agaricomycotina</taxon>
        <taxon>Agaricomycetes</taxon>
        <taxon>Agaricomycetidae</taxon>
        <taxon>Boletales</taxon>
        <taxon>Sclerodermatineae</taxon>
        <taxon>Pisolithaceae</taxon>
        <taxon>Pisolithus</taxon>
    </lineage>
</organism>
<dbReference type="Proteomes" id="UP000054217">
    <property type="component" value="Unassembled WGS sequence"/>
</dbReference>
<sequence>MSRTRYTAKKYRQGPLMLIPANIPLARLTAPSHPILTSHIHCTFIACGDT</sequence>
<accession>A0A0C3I7E3</accession>